<protein>
    <recommendedName>
        <fullName evidence="2">DUF1618 domain-containing protein</fullName>
    </recommendedName>
</protein>
<reference evidence="4" key="2">
    <citation type="submission" date="2013-12" db="EMBL/GenBank/DDBJ databases">
        <authorList>
            <person name="Yu Y."/>
            <person name="Lee S."/>
            <person name="de Baynast K."/>
            <person name="Wissotski M."/>
            <person name="Liu L."/>
            <person name="Talag J."/>
            <person name="Goicoechea J."/>
            <person name="Angelova A."/>
            <person name="Jetty R."/>
            <person name="Kudrna D."/>
            <person name="Golser W."/>
            <person name="Rivera L."/>
            <person name="Zhang J."/>
            <person name="Wing R."/>
        </authorList>
    </citation>
    <scope>NUCLEOTIDE SEQUENCE</scope>
</reference>
<evidence type="ECO:0000313" key="3">
    <source>
        <dbReference type="EnsemblPlants" id="LPERR11G04190.1"/>
    </source>
</evidence>
<organism evidence="3 4">
    <name type="scientific">Leersia perrieri</name>
    <dbReference type="NCBI Taxonomy" id="77586"/>
    <lineage>
        <taxon>Eukaryota</taxon>
        <taxon>Viridiplantae</taxon>
        <taxon>Streptophyta</taxon>
        <taxon>Embryophyta</taxon>
        <taxon>Tracheophyta</taxon>
        <taxon>Spermatophyta</taxon>
        <taxon>Magnoliopsida</taxon>
        <taxon>Liliopsida</taxon>
        <taxon>Poales</taxon>
        <taxon>Poaceae</taxon>
        <taxon>BOP clade</taxon>
        <taxon>Oryzoideae</taxon>
        <taxon>Oryzeae</taxon>
        <taxon>Oryzinae</taxon>
        <taxon>Leersia</taxon>
    </lineage>
</organism>
<keyword evidence="4" id="KW-1185">Reference proteome</keyword>
<evidence type="ECO:0000256" key="1">
    <source>
        <dbReference type="SAM" id="MobiDB-lite"/>
    </source>
</evidence>
<feature type="region of interest" description="Disordered" evidence="1">
    <location>
        <begin position="938"/>
        <end position="964"/>
    </location>
</feature>
<dbReference type="EnsemblPlants" id="LPERR11G04190.1">
    <property type="protein sequence ID" value="LPERR11G04190.1"/>
    <property type="gene ID" value="LPERR11G04190"/>
</dbReference>
<evidence type="ECO:0000313" key="4">
    <source>
        <dbReference type="Proteomes" id="UP000032180"/>
    </source>
</evidence>
<proteinExistence type="predicted"/>
<name>A0A0D9XPM9_9ORYZ</name>
<dbReference type="PANTHER" id="PTHR33074">
    <property type="entry name" value="EXPRESSED PROTEIN-RELATED"/>
    <property type="match status" value="1"/>
</dbReference>
<reference evidence="3" key="3">
    <citation type="submission" date="2015-04" db="UniProtKB">
        <authorList>
            <consortium name="EnsemblPlants"/>
        </authorList>
    </citation>
    <scope>IDENTIFICATION</scope>
</reference>
<dbReference type="PANTHER" id="PTHR33074:SF76">
    <property type="entry name" value="OS11G0569701 PROTEIN"/>
    <property type="match status" value="1"/>
</dbReference>
<evidence type="ECO:0000259" key="2">
    <source>
        <dbReference type="Pfam" id="PF07762"/>
    </source>
</evidence>
<accession>A0A0D9XPM9</accession>
<dbReference type="Gramene" id="LPERR11G04190.1">
    <property type="protein sequence ID" value="LPERR11G04190.1"/>
    <property type="gene ID" value="LPERR11G04190"/>
</dbReference>
<feature type="domain" description="DUF1618" evidence="2">
    <location>
        <begin position="1143"/>
        <end position="1266"/>
    </location>
</feature>
<dbReference type="InterPro" id="IPR011676">
    <property type="entry name" value="DUF1618"/>
</dbReference>
<sequence length="1332" mass="148840">MEDGDMTWTMDAMVDATELWSLDAYAGFPHSYPDNPIIMSVQDPNVICLTVMEIYRDPGRKYCVVHNTWNILFNTRSKTLLSMCCLGGQNYMCTTNDSGIGDSVQSSSYASFGVKHLSESDVASCKEIFAALEEIPELYPRDLLKARIPGQRSQHQLYRGHTSSSGGYLIRVSLCIATPPATTRLCFDFFDMKARMSVVAAHGDSVLLHLYHYERGYNGFVIDYFVYNTGSPAADPPWPPSLLLLPTYLNDKAKEAERGTTWHDGLGEKTTGLLHRAEEDDLVVASLTSMVKADDDEQKEAELLVLRSGEWSITCAPFIRADDHGRPNQPLSWRTDMAIPIGDHLLCWVDLFCGIILCDMFNQNLRMKYRNVPDWHDHRCNYGSLSSAEINTEATSRSSSGHVVRVTFSHESPPPSSSRLRFSYSPRYADNGHDKASMKLVAAHGDSVLLGLHYKKGFSEYMTDYFVYNAGDVAADPPRSPSLSMLPSHLVENSEWQKNYRDLGESTTGILRRGDDELVVANLTVKEDDVEEDDEVEEGLTVKELGGDDVDMPKEAELLVLRSGEWVSMSILISHDDGKAEEVSTWETDMVVPVGDRQLCWVDLYRGIILCDMFDENPKLRYVSLPVEAPVGKFDGRYDSRRDNPRNCLLPSRTVCVTNGGVTLKFIDIFARCCCGRRGATNCSQSTETFVINSWTLVMDDMTWVMDAMVDATELWSLDAYAGLPHTIPGYPIVSMDDPHHIFLMVREPYRYRRRRSYNDKETLWKIMVDTRSKAVLSVLSYDHSTYWWHWTPCAGQTYCPSKICGKFSSNTSTCTSTIGTMNPVVNADKLATSHVVVVCDSSQYCSKQRKVSDQVQLASPEDILAALEEIPELGCDDLLKAYSILIGDNGRRFRSLLVLPMSLRKKCPTEAAGDAAFRRRLYVPRWVLLDPKIQHKQIKKRNEGDDDSTTTNSNAAAVGDPKTEATCRNSAGHVIRVAFCHEAPPSSLHLFISISPCHDERRGPDPKVIAAHGHSVLIEMYDFQNKPNSYEYGYDYFVYTAAGDTPTSLCPRLQPQRLGESSTGLLVRRRRHDDDYDIVVANLDASEDLKPDLLVLRSGEWSITCRRIIHGKGKPTWPSQSATGPSAGSTCIAESSSATAAALRLHYVSFPGVIAPTEEFDEDHYIEDGGYYRARNPRHCLMKDRTVCVTGDTIKFVNIFPRCCCGNPAVATCDHSSRAFVINTWTLRMDDMTWVKDGIVDATEFWSKTLLSVVPYDPSQQHWVPFAGKTYIPSKIFLTISHPINSTNPAVIADIPATTTAIVGSSPRTLSHELSAMSLKGVRDGFSYGDT</sequence>
<reference evidence="3 4" key="1">
    <citation type="submission" date="2012-08" db="EMBL/GenBank/DDBJ databases">
        <title>Oryza genome evolution.</title>
        <authorList>
            <person name="Wing R.A."/>
        </authorList>
    </citation>
    <scope>NUCLEOTIDE SEQUENCE</scope>
</reference>
<dbReference type="Proteomes" id="UP000032180">
    <property type="component" value="Chromosome 11"/>
</dbReference>
<feature type="domain" description="DUF1618" evidence="2">
    <location>
        <begin position="601"/>
        <end position="742"/>
    </location>
</feature>
<dbReference type="Pfam" id="PF07762">
    <property type="entry name" value="DUF1618"/>
    <property type="match status" value="2"/>
</dbReference>
<dbReference type="HOGENOM" id="CLU_259013_0_0_1"/>
<dbReference type="eggNOG" id="ENOG502R7NY">
    <property type="taxonomic scope" value="Eukaryota"/>
</dbReference>